<dbReference type="Proteomes" id="UP000092713">
    <property type="component" value="Unassembled WGS sequence"/>
</dbReference>
<keyword evidence="2" id="KW-0472">Membrane</keyword>
<feature type="transmembrane region" description="Helical" evidence="2">
    <location>
        <begin position="221"/>
        <end position="238"/>
    </location>
</feature>
<keyword evidence="5" id="KW-1185">Reference proteome</keyword>
<accession>A0A1A7BWM7</accession>
<gene>
    <name evidence="4" type="ORF">ASR47_1001393</name>
</gene>
<dbReference type="OrthoDB" id="5762105at2"/>
<dbReference type="RefSeq" id="WP_065310679.1">
    <property type="nucleotide sequence ID" value="NZ_LOCQ01000062.1"/>
</dbReference>
<dbReference type="Gene3D" id="2.60.200.20">
    <property type="match status" value="1"/>
</dbReference>
<dbReference type="PROSITE" id="PS50006">
    <property type="entry name" value="FHA_DOMAIN"/>
    <property type="match status" value="1"/>
</dbReference>
<dbReference type="PATRIC" id="fig|1747903.4.peg.407"/>
<keyword evidence="2" id="KW-0812">Transmembrane</keyword>
<dbReference type="Pfam" id="PF00498">
    <property type="entry name" value="FHA"/>
    <property type="match status" value="1"/>
</dbReference>
<dbReference type="AlphaFoldDB" id="A0A1A7BWM7"/>
<protein>
    <submittedName>
        <fullName evidence="4">FHA domain-containing protein</fullName>
    </submittedName>
</protein>
<feature type="transmembrane region" description="Helical" evidence="2">
    <location>
        <begin position="118"/>
        <end position="136"/>
    </location>
</feature>
<keyword evidence="2" id="KW-1133">Transmembrane helix</keyword>
<feature type="region of interest" description="Disordered" evidence="1">
    <location>
        <begin position="306"/>
        <end position="326"/>
    </location>
</feature>
<evidence type="ECO:0000256" key="1">
    <source>
        <dbReference type="SAM" id="MobiDB-lite"/>
    </source>
</evidence>
<dbReference type="STRING" id="1747903.ASR47_1001393"/>
<dbReference type="SUPFAM" id="SSF49879">
    <property type="entry name" value="SMAD/FHA domain"/>
    <property type="match status" value="1"/>
</dbReference>
<feature type="transmembrane region" description="Helical" evidence="2">
    <location>
        <begin position="148"/>
        <end position="171"/>
    </location>
</feature>
<feature type="domain" description="FHA" evidence="3">
    <location>
        <begin position="27"/>
        <end position="77"/>
    </location>
</feature>
<feature type="transmembrane region" description="Helical" evidence="2">
    <location>
        <begin position="245"/>
        <end position="267"/>
    </location>
</feature>
<dbReference type="InterPro" id="IPR000253">
    <property type="entry name" value="FHA_dom"/>
</dbReference>
<comment type="caution">
    <text evidence="4">The sequence shown here is derived from an EMBL/GenBank/DDBJ whole genome shotgun (WGS) entry which is preliminary data.</text>
</comment>
<evidence type="ECO:0000313" key="5">
    <source>
        <dbReference type="Proteomes" id="UP000092713"/>
    </source>
</evidence>
<proteinExistence type="predicted"/>
<name>A0A1A7BWM7_9BURK</name>
<reference evidence="4 5" key="1">
    <citation type="submission" date="2016-04" db="EMBL/GenBank/DDBJ databases">
        <title>Draft genome sequence of Janthinobacterium psychrotolerans sp. nov., isolated from freshwater sediments in Denmark.</title>
        <authorList>
            <person name="Gong X."/>
            <person name="Skrivergaard S."/>
            <person name="Korsgaard B.S."/>
            <person name="Schreiber L."/>
            <person name="Marshall I.P."/>
            <person name="Finster K."/>
            <person name="Schramm A."/>
        </authorList>
    </citation>
    <scope>NUCLEOTIDE SEQUENCE [LARGE SCALE GENOMIC DNA]</scope>
    <source>
        <strain evidence="4 5">S3-2</strain>
    </source>
</reference>
<sequence>MRAPYYIEILADNGEVQQRQRVESLPIRIGRGYDNDFILDDAHTAPEHAIVEDDGAGGLLLRDLGSHNGVIHQGKRHPTLPLQGHTVVRLGHTRLRVRGADQPVAPERSDTTMHGWEGLRPAVAGLAMIAVSAAFSNWLGDAENFEPISYLMIIAYAMGGGLVWAAIWAVANRLFGQTARFGRHLFIIGCGLVAMEVWELASSMAAYALSLESLTRYGRHMFIVIVCAMIFFHLWTIRPQHPRRYALVGAVLAIIGSTLILLSNLQLNGRLSDELYMPVLYPPVLRISPDHTTDALFKDAQALQKGVDAERGKGGGGDEDSEEDGE</sequence>
<organism evidence="4 5">
    <name type="scientific">Janthinobacterium psychrotolerans</name>
    <dbReference type="NCBI Taxonomy" id="1747903"/>
    <lineage>
        <taxon>Bacteria</taxon>
        <taxon>Pseudomonadati</taxon>
        <taxon>Pseudomonadota</taxon>
        <taxon>Betaproteobacteria</taxon>
        <taxon>Burkholderiales</taxon>
        <taxon>Oxalobacteraceae</taxon>
        <taxon>Janthinobacterium</taxon>
    </lineage>
</organism>
<evidence type="ECO:0000256" key="2">
    <source>
        <dbReference type="SAM" id="Phobius"/>
    </source>
</evidence>
<dbReference type="InterPro" id="IPR008984">
    <property type="entry name" value="SMAD_FHA_dom_sf"/>
</dbReference>
<dbReference type="CDD" id="cd00060">
    <property type="entry name" value="FHA"/>
    <property type="match status" value="1"/>
</dbReference>
<feature type="compositionally biased region" description="Acidic residues" evidence="1">
    <location>
        <begin position="317"/>
        <end position="326"/>
    </location>
</feature>
<dbReference type="EMBL" id="LOCQ01000062">
    <property type="protein sequence ID" value="OBV36915.1"/>
    <property type="molecule type" value="Genomic_DNA"/>
</dbReference>
<feature type="transmembrane region" description="Helical" evidence="2">
    <location>
        <begin position="183"/>
        <end position="209"/>
    </location>
</feature>
<evidence type="ECO:0000259" key="3">
    <source>
        <dbReference type="PROSITE" id="PS50006"/>
    </source>
</evidence>
<evidence type="ECO:0000313" key="4">
    <source>
        <dbReference type="EMBL" id="OBV36915.1"/>
    </source>
</evidence>